<reference evidence="5" key="2">
    <citation type="submission" date="2016-02" db="EMBL/GenBank/DDBJ databases">
        <title>Draft genome sequence of five rapidly growing Mycobacterium species.</title>
        <authorList>
            <person name="Katahira K."/>
            <person name="Gotou Y."/>
            <person name="Iida K."/>
            <person name="Ogura Y."/>
            <person name="Hayashi T."/>
        </authorList>
    </citation>
    <scope>NUCLEOTIDE SEQUENCE [LARGE SCALE GENOMIC DNA]</scope>
    <source>
        <strain evidence="5">JCM6362</strain>
    </source>
</reference>
<evidence type="ECO:0000313" key="4">
    <source>
        <dbReference type="EMBL" id="GAT16181.1"/>
    </source>
</evidence>
<dbReference type="Pfam" id="PF00107">
    <property type="entry name" value="ADH_zinc_N"/>
    <property type="match status" value="1"/>
</dbReference>
<dbReference type="GO" id="GO:0035925">
    <property type="term" value="F:mRNA 3'-UTR AU-rich region binding"/>
    <property type="evidence" value="ECO:0007669"/>
    <property type="project" value="TreeGrafter"/>
</dbReference>
<dbReference type="Gene3D" id="3.90.180.10">
    <property type="entry name" value="Medium-chain alcohol dehydrogenases, catalytic domain"/>
    <property type="match status" value="1"/>
</dbReference>
<dbReference type="STRING" id="1797.RMCT_3150"/>
<dbReference type="Gene3D" id="3.40.50.720">
    <property type="entry name" value="NAD(P)-binding Rossmann-like Domain"/>
    <property type="match status" value="1"/>
</dbReference>
<evidence type="ECO:0000256" key="1">
    <source>
        <dbReference type="ARBA" id="ARBA00022857"/>
    </source>
</evidence>
<dbReference type="AlphaFoldDB" id="A0A124E8M3"/>
<evidence type="ECO:0000259" key="3">
    <source>
        <dbReference type="SMART" id="SM00829"/>
    </source>
</evidence>
<name>A0A124E8M3_MYCTH</name>
<dbReference type="CDD" id="cd05286">
    <property type="entry name" value="QOR2"/>
    <property type="match status" value="1"/>
</dbReference>
<dbReference type="PANTHER" id="PTHR48106:SF13">
    <property type="entry name" value="QUINONE OXIDOREDUCTASE-RELATED"/>
    <property type="match status" value="1"/>
</dbReference>
<dbReference type="SUPFAM" id="SSF50129">
    <property type="entry name" value="GroES-like"/>
    <property type="match status" value="1"/>
</dbReference>
<reference evidence="4 5" key="1">
    <citation type="journal article" date="2016" name="Genome Announc.">
        <title>Draft Genome Sequences of Five Rapidly Growing Mycobacterium Species, M. thermoresistibile, M. fortuitum subsp. acetamidolyticum, M. canariasense, M. brisbanense, and M. novocastrense.</title>
        <authorList>
            <person name="Katahira K."/>
            <person name="Ogura Y."/>
            <person name="Gotoh Y."/>
            <person name="Hayashi T."/>
        </authorList>
    </citation>
    <scope>NUCLEOTIDE SEQUENCE [LARGE SCALE GENOMIC DNA]</scope>
    <source>
        <strain evidence="4 5">JCM6362</strain>
    </source>
</reference>
<dbReference type="GO" id="GO:0003960">
    <property type="term" value="F:quinone reductase (NADPH) activity"/>
    <property type="evidence" value="ECO:0007669"/>
    <property type="project" value="InterPro"/>
</dbReference>
<dbReference type="InterPro" id="IPR020843">
    <property type="entry name" value="ER"/>
</dbReference>
<dbReference type="GO" id="GO:0005829">
    <property type="term" value="C:cytosol"/>
    <property type="evidence" value="ECO:0007669"/>
    <property type="project" value="TreeGrafter"/>
</dbReference>
<comment type="caution">
    <text evidence="4">The sequence shown here is derived from an EMBL/GenBank/DDBJ whole genome shotgun (WGS) entry which is preliminary data.</text>
</comment>
<dbReference type="FunFam" id="3.40.50.720:FF:000053">
    <property type="entry name" value="Quinone oxidoreductase 1"/>
    <property type="match status" value="1"/>
</dbReference>
<protein>
    <submittedName>
        <fullName evidence="4">Quinone reductase qor</fullName>
    </submittedName>
</protein>
<dbReference type="InterPro" id="IPR036291">
    <property type="entry name" value="NAD(P)-bd_dom_sf"/>
</dbReference>
<dbReference type="InterPro" id="IPR013154">
    <property type="entry name" value="ADH-like_N"/>
</dbReference>
<dbReference type="EMBL" id="BCTB01000036">
    <property type="protein sequence ID" value="GAT16181.1"/>
    <property type="molecule type" value="Genomic_DNA"/>
</dbReference>
<organism evidence="4 5">
    <name type="scientific">Mycolicibacterium thermoresistibile</name>
    <name type="common">Mycobacterium thermoresistibile</name>
    <dbReference type="NCBI Taxonomy" id="1797"/>
    <lineage>
        <taxon>Bacteria</taxon>
        <taxon>Bacillati</taxon>
        <taxon>Actinomycetota</taxon>
        <taxon>Actinomycetes</taxon>
        <taxon>Mycobacteriales</taxon>
        <taxon>Mycobacteriaceae</taxon>
        <taxon>Mycolicibacterium</taxon>
    </lineage>
</organism>
<keyword evidence="2" id="KW-0560">Oxidoreductase</keyword>
<dbReference type="Proteomes" id="UP000069654">
    <property type="component" value="Unassembled WGS sequence"/>
</dbReference>
<dbReference type="InterPro" id="IPR011032">
    <property type="entry name" value="GroES-like_sf"/>
</dbReference>
<dbReference type="SUPFAM" id="SSF51735">
    <property type="entry name" value="NAD(P)-binding Rossmann-fold domains"/>
    <property type="match status" value="1"/>
</dbReference>
<dbReference type="InterPro" id="IPR013149">
    <property type="entry name" value="ADH-like_C"/>
</dbReference>
<accession>A0A124E8M3</accession>
<dbReference type="InterPro" id="IPR047618">
    <property type="entry name" value="QOR-like"/>
</dbReference>
<sequence>MQTAAAQRRDEIGVIGVALRAVRTTGQNDPRMEHIRAGELHTGMIGAMKAIEVRETGGPEVLTYVDVPEPTPGPGQVLIKAEAIGVNFIDTYFRSGLYPREVPFIVGTEVCGTVEAVGDGVAALRVGDRVLTDKANGAYAEYTVAPADYVAYVPDGVAPDTVASALLKGMTAHYLIKSVYEVQRGDTILVHAGAGGVGLILTQWATHLGARVITTVSTPQKAELSRKAGAAEVLDYPTDPEEFGARIRDLTGGEGVPVVYDGVGRSTFDASLASLAVRGTLALFGAASGPVPPFDPQRLNAAGSVYLTRPSLVHFTRTPDEFGWRAGEFLSAVADGTLTITVGERYPLAEAERAHRDLEGRKTVGSVVLLP</sequence>
<keyword evidence="1" id="KW-0521">NADP</keyword>
<evidence type="ECO:0000256" key="2">
    <source>
        <dbReference type="ARBA" id="ARBA00023002"/>
    </source>
</evidence>
<dbReference type="Pfam" id="PF08240">
    <property type="entry name" value="ADH_N"/>
    <property type="match status" value="1"/>
</dbReference>
<proteinExistence type="predicted"/>
<dbReference type="PANTHER" id="PTHR48106">
    <property type="entry name" value="QUINONE OXIDOREDUCTASE PIG3-RELATED"/>
    <property type="match status" value="1"/>
</dbReference>
<feature type="domain" description="Enoyl reductase (ER)" evidence="3">
    <location>
        <begin position="57"/>
        <end position="369"/>
    </location>
</feature>
<dbReference type="GO" id="GO:0070402">
    <property type="term" value="F:NADPH binding"/>
    <property type="evidence" value="ECO:0007669"/>
    <property type="project" value="TreeGrafter"/>
</dbReference>
<dbReference type="SMART" id="SM00829">
    <property type="entry name" value="PKS_ER"/>
    <property type="match status" value="1"/>
</dbReference>
<gene>
    <name evidence="4" type="ORF">RMCT_3150</name>
</gene>
<evidence type="ECO:0000313" key="5">
    <source>
        <dbReference type="Proteomes" id="UP000069654"/>
    </source>
</evidence>